<protein>
    <submittedName>
        <fullName evidence="1">Uncharacterized protein</fullName>
    </submittedName>
</protein>
<sequence>MTKDGEYLGTWGSDDTDATYEFTPDGETVPALQDVFMGRFCIAIEEWRVRRE</sequence>
<evidence type="ECO:0000313" key="1">
    <source>
        <dbReference type="EMBL" id="WWT31371.1"/>
    </source>
</evidence>
<organism evidence="1 2">
    <name type="scientific">Pelagibacterium nitratireducens</name>
    <dbReference type="NCBI Taxonomy" id="1046114"/>
    <lineage>
        <taxon>Bacteria</taxon>
        <taxon>Pseudomonadati</taxon>
        <taxon>Pseudomonadota</taxon>
        <taxon>Alphaproteobacteria</taxon>
        <taxon>Hyphomicrobiales</taxon>
        <taxon>Devosiaceae</taxon>
        <taxon>Pelagibacterium</taxon>
    </lineage>
</organism>
<reference evidence="1 2" key="1">
    <citation type="submission" date="2024-02" db="EMBL/GenBank/DDBJ databases">
        <title>Complete genome sequence of Pelagibacterium nitratireducens ZH15.</title>
        <authorList>
            <person name="Zhao L.H."/>
        </authorList>
    </citation>
    <scope>NUCLEOTIDE SEQUENCE [LARGE SCALE GENOMIC DNA]</scope>
    <source>
        <strain evidence="1 2">ZH15</strain>
    </source>
</reference>
<dbReference type="RefSeq" id="WP_338606841.1">
    <property type="nucleotide sequence ID" value="NZ_CP146275.1"/>
</dbReference>
<accession>A0ABZ2I025</accession>
<gene>
    <name evidence="1" type="ORF">V6617_10015</name>
</gene>
<name>A0ABZ2I025_9HYPH</name>
<keyword evidence="2" id="KW-1185">Reference proteome</keyword>
<dbReference type="EMBL" id="CP146275">
    <property type="protein sequence ID" value="WWT31371.1"/>
    <property type="molecule type" value="Genomic_DNA"/>
</dbReference>
<evidence type="ECO:0000313" key="2">
    <source>
        <dbReference type="Proteomes" id="UP001369958"/>
    </source>
</evidence>
<dbReference type="Proteomes" id="UP001369958">
    <property type="component" value="Chromosome"/>
</dbReference>
<proteinExistence type="predicted"/>